<protein>
    <submittedName>
        <fullName evidence="1">Uncharacterized protein</fullName>
    </submittedName>
</protein>
<name>A0A450XYF1_9GAMM</name>
<reference evidence="1" key="1">
    <citation type="submission" date="2019-02" db="EMBL/GenBank/DDBJ databases">
        <authorList>
            <person name="Gruber-Vodicka R. H."/>
            <person name="Seah K. B. B."/>
        </authorList>
    </citation>
    <scope>NUCLEOTIDE SEQUENCE</scope>
    <source>
        <strain evidence="2">BECK_BZ198</strain>
        <strain evidence="1">BECK_BZ199</strain>
    </source>
</reference>
<sequence>MQIVYICRDKERRIVAFFVYAIPPQQLTDPNVLVCHPRSEGEILLRKWRMDFSLRLK</sequence>
<dbReference type="EMBL" id="CAADGH010000067">
    <property type="protein sequence ID" value="VFK76658.1"/>
    <property type="molecule type" value="Genomic_DNA"/>
</dbReference>
<evidence type="ECO:0000313" key="1">
    <source>
        <dbReference type="EMBL" id="VFK34328.1"/>
    </source>
</evidence>
<proteinExistence type="predicted"/>
<dbReference type="EMBL" id="CAADFQ010000068">
    <property type="protein sequence ID" value="VFK34328.1"/>
    <property type="molecule type" value="Genomic_DNA"/>
</dbReference>
<gene>
    <name evidence="2" type="ORF">BECKMB1821H_GA0114242_10671</name>
    <name evidence="1" type="ORF">BECKMB1821I_GA0114274_10681</name>
</gene>
<accession>A0A450XYF1</accession>
<evidence type="ECO:0000313" key="2">
    <source>
        <dbReference type="EMBL" id="VFK76658.1"/>
    </source>
</evidence>
<dbReference type="AlphaFoldDB" id="A0A450XYF1"/>
<organism evidence="1">
    <name type="scientific">Candidatus Kentrum sp. MB</name>
    <dbReference type="NCBI Taxonomy" id="2138164"/>
    <lineage>
        <taxon>Bacteria</taxon>
        <taxon>Pseudomonadati</taxon>
        <taxon>Pseudomonadota</taxon>
        <taxon>Gammaproteobacteria</taxon>
        <taxon>Candidatus Kentrum</taxon>
    </lineage>
</organism>